<feature type="transmembrane region" description="Helical" evidence="1">
    <location>
        <begin position="43"/>
        <end position="61"/>
    </location>
</feature>
<dbReference type="AlphaFoldDB" id="A0AAP0LAP1"/>
<organism evidence="2 3">
    <name type="scientific">Stephania cephalantha</name>
    <dbReference type="NCBI Taxonomy" id="152367"/>
    <lineage>
        <taxon>Eukaryota</taxon>
        <taxon>Viridiplantae</taxon>
        <taxon>Streptophyta</taxon>
        <taxon>Embryophyta</taxon>
        <taxon>Tracheophyta</taxon>
        <taxon>Spermatophyta</taxon>
        <taxon>Magnoliopsida</taxon>
        <taxon>Ranunculales</taxon>
        <taxon>Menispermaceae</taxon>
        <taxon>Menispermoideae</taxon>
        <taxon>Cissampelideae</taxon>
        <taxon>Stephania</taxon>
    </lineage>
</organism>
<name>A0AAP0LAP1_9MAGN</name>
<reference evidence="2 3" key="1">
    <citation type="submission" date="2024-01" db="EMBL/GenBank/DDBJ databases">
        <title>Genome assemblies of Stephania.</title>
        <authorList>
            <person name="Yang L."/>
        </authorList>
    </citation>
    <scope>NUCLEOTIDE SEQUENCE [LARGE SCALE GENOMIC DNA]</scope>
    <source>
        <strain evidence="2">JXDWG</strain>
        <tissue evidence="2">Leaf</tissue>
    </source>
</reference>
<keyword evidence="1" id="KW-1133">Transmembrane helix</keyword>
<keyword evidence="3" id="KW-1185">Reference proteome</keyword>
<evidence type="ECO:0000256" key="1">
    <source>
        <dbReference type="SAM" id="Phobius"/>
    </source>
</evidence>
<proteinExistence type="predicted"/>
<feature type="transmembrane region" description="Helical" evidence="1">
    <location>
        <begin position="20"/>
        <end position="36"/>
    </location>
</feature>
<keyword evidence="1" id="KW-0812">Transmembrane</keyword>
<keyword evidence="1" id="KW-0472">Membrane</keyword>
<comment type="caution">
    <text evidence="2">The sequence shown here is derived from an EMBL/GenBank/DDBJ whole genome shotgun (WGS) entry which is preliminary data.</text>
</comment>
<evidence type="ECO:0000313" key="3">
    <source>
        <dbReference type="Proteomes" id="UP001419268"/>
    </source>
</evidence>
<gene>
    <name evidence="2" type="ORF">Scep_002814</name>
</gene>
<accession>A0AAP0LAP1</accession>
<dbReference type="Proteomes" id="UP001419268">
    <property type="component" value="Unassembled WGS sequence"/>
</dbReference>
<protein>
    <submittedName>
        <fullName evidence="2">Uncharacterized protein</fullName>
    </submittedName>
</protein>
<evidence type="ECO:0000313" key="2">
    <source>
        <dbReference type="EMBL" id="KAK9167623.1"/>
    </source>
</evidence>
<sequence length="94" mass="9698">MSSYGDVGEDADDVDDDDESGGLVVLVVVVVVVVVAAEAAPPFAMVALFEAAAAAAATLWMDLGDMMVSGMNGDCERGKLRLAEEPLRHSRAAS</sequence>
<dbReference type="EMBL" id="JBBNAG010000001">
    <property type="protein sequence ID" value="KAK9167623.1"/>
    <property type="molecule type" value="Genomic_DNA"/>
</dbReference>